<dbReference type="Proteomes" id="UP001054837">
    <property type="component" value="Unassembled WGS sequence"/>
</dbReference>
<comment type="caution">
    <text evidence="1">The sequence shown here is derived from an EMBL/GenBank/DDBJ whole genome shotgun (WGS) entry which is preliminary data.</text>
</comment>
<accession>A0AAV4N3F3</accession>
<proteinExistence type="predicted"/>
<dbReference type="EMBL" id="BPLQ01001170">
    <property type="protein sequence ID" value="GIX79228.1"/>
    <property type="molecule type" value="Genomic_DNA"/>
</dbReference>
<dbReference type="AlphaFoldDB" id="A0AAV4N3F3"/>
<evidence type="ECO:0000313" key="1">
    <source>
        <dbReference type="EMBL" id="GIX79228.1"/>
    </source>
</evidence>
<gene>
    <name evidence="1" type="ORF">CDAR_178151</name>
</gene>
<keyword evidence="2" id="KW-1185">Reference proteome</keyword>
<name>A0AAV4N3F3_9ARAC</name>
<evidence type="ECO:0000313" key="2">
    <source>
        <dbReference type="Proteomes" id="UP001054837"/>
    </source>
</evidence>
<reference evidence="1 2" key="1">
    <citation type="submission" date="2021-06" db="EMBL/GenBank/DDBJ databases">
        <title>Caerostris darwini draft genome.</title>
        <authorList>
            <person name="Kono N."/>
            <person name="Arakawa K."/>
        </authorList>
    </citation>
    <scope>NUCLEOTIDE SEQUENCE [LARGE SCALE GENOMIC DNA]</scope>
</reference>
<organism evidence="1 2">
    <name type="scientific">Caerostris darwini</name>
    <dbReference type="NCBI Taxonomy" id="1538125"/>
    <lineage>
        <taxon>Eukaryota</taxon>
        <taxon>Metazoa</taxon>
        <taxon>Ecdysozoa</taxon>
        <taxon>Arthropoda</taxon>
        <taxon>Chelicerata</taxon>
        <taxon>Arachnida</taxon>
        <taxon>Araneae</taxon>
        <taxon>Araneomorphae</taxon>
        <taxon>Entelegynae</taxon>
        <taxon>Araneoidea</taxon>
        <taxon>Araneidae</taxon>
        <taxon>Caerostris</taxon>
    </lineage>
</organism>
<protein>
    <submittedName>
        <fullName evidence="1">Uncharacterized protein</fullName>
    </submittedName>
</protein>
<sequence>MWSRAFPSSVSHSSIHHALFVSTTAPVSRTHSGKGMKKKVFSISIPTCGNDTVKHRFPGLTLFPFSGEPNKGFLFLYIYEATATPPVIQPPTPNDRLQEKSCEKLSLNHGITVNPFC</sequence>